<dbReference type="GO" id="GO:0006355">
    <property type="term" value="P:regulation of DNA-templated transcription"/>
    <property type="evidence" value="ECO:0007669"/>
    <property type="project" value="InterPro"/>
</dbReference>
<sequence>MAAASPAHTFEATESSSPRLFTIGENNDLSEQEQSEPMIIGTNIVGEENMTIENSSQNPEHLQSEIGIKFVGSDAQVKYLTEESSSLMQNTLVKEKRHGSASVENELVGTGMSNQNPEHLQSEMGIIIVGSDAQVKYLTGESSRPMQNTLVKEQRHGFAFIKNELVENGMSEPVVQEHCLTEGCSSPDPITIGKRQELASEQVQNEPMTTRMVEFAASNAELLVSPYTDENINTPQVPEENKDSSRSMKRKYMSRSSEGTVRVLRSRSQDICKPPPDPNMNSANVIVERKKKRRKKKKTDKVTNDEFSKVRRRVRYLLTRMGYEQNLIDAYSGEGWKGQSAEKVKPEKELQRATSEILHCKLKIRDLFQHLDALCSEGRHQESLFDSEGEISSEDIFCAKCGCKDLFAHNDIILCDGTCDRGFHQMCLDPPLLKEEIPPGDEGWLCPGCDCKVDCMDLLNDYQETDLSIEDNWEMVFPEAAATKVGDNLDENFGLPSDDSEDNDYDPDGPEVDMKVQAEDSSSEESDFTSASDDSGVSLSPKEVQFLGLPSDDSEDDDYDPSALDLDQKINNESSSSDFTSDSEDFSLSDDANRLLGTDEKPTTARKKKPSVNSEMLSLLESDSNEEPVSGKRHIEGLDYKKLHDEAYGNVTDSSDDEDWIDMVSPRKRKTDKIQIFFALSPTGKPHVTKRKIHLKGTKQNLDDNTTAPEGTSQKLEIDGSPNGTVEANKAIEGLDCIRKSDSPSALKLGKARTQVLLGHLKENPYPTRERKEYIAKELGVTYKKVKNWFDSTRKGLHKSLRDKSIPVEKGSKGKKTLLNITNGKLCETEPVPAKNSTNDKLGSQEKTCKTVAMECSSGAVERKSGENTPQILSSPKNIASRKTSKKALSSKVTFKNVTPIDSPATRATRRNSRNTNQRVTRSQTQTRTRKTVV</sequence>
<keyword evidence="4 12" id="KW-0863">Zinc-finger</keyword>
<dbReference type="SMART" id="SM00389">
    <property type="entry name" value="HOX"/>
    <property type="match status" value="1"/>
</dbReference>
<evidence type="ECO:0000256" key="4">
    <source>
        <dbReference type="ARBA" id="ARBA00022771"/>
    </source>
</evidence>
<comment type="similarity">
    <text evidence="2">Belongs to the PHD-associated homeobox family.</text>
</comment>
<keyword evidence="7 11" id="KW-0238">DNA-binding</keyword>
<feature type="DNA-binding region" description="Homeobox" evidence="11">
    <location>
        <begin position="742"/>
        <end position="801"/>
    </location>
</feature>
<dbReference type="Gene3D" id="3.30.40.10">
    <property type="entry name" value="Zinc/RING finger domain, C3HC4 (zinc finger)"/>
    <property type="match status" value="1"/>
</dbReference>
<dbReference type="Proteomes" id="UP000541444">
    <property type="component" value="Unassembled WGS sequence"/>
</dbReference>
<evidence type="ECO:0000259" key="15">
    <source>
        <dbReference type="PROSITE" id="PS50071"/>
    </source>
</evidence>
<dbReference type="SUPFAM" id="SSF57903">
    <property type="entry name" value="FYVE/PHD zinc finger"/>
    <property type="match status" value="1"/>
</dbReference>
<dbReference type="CDD" id="cd00086">
    <property type="entry name" value="homeodomain"/>
    <property type="match status" value="1"/>
</dbReference>
<keyword evidence="6" id="KW-0805">Transcription regulation</keyword>
<protein>
    <recommendedName>
        <fullName evidence="18">Pathogenesis-related homeodomain protein</fullName>
    </recommendedName>
</protein>
<keyword evidence="8 11" id="KW-0371">Homeobox</keyword>
<feature type="domain" description="Homeobox" evidence="15">
    <location>
        <begin position="740"/>
        <end position="800"/>
    </location>
</feature>
<evidence type="ECO:0000256" key="5">
    <source>
        <dbReference type="ARBA" id="ARBA00022833"/>
    </source>
</evidence>
<dbReference type="GO" id="GO:0003682">
    <property type="term" value="F:chromatin binding"/>
    <property type="evidence" value="ECO:0007669"/>
    <property type="project" value="TreeGrafter"/>
</dbReference>
<dbReference type="PROSITE" id="PS50016">
    <property type="entry name" value="ZF_PHD_2"/>
    <property type="match status" value="1"/>
</dbReference>
<dbReference type="InterPro" id="IPR008422">
    <property type="entry name" value="KN_HD"/>
</dbReference>
<dbReference type="EMBL" id="JACGCM010002630">
    <property type="protein sequence ID" value="KAF6137672.1"/>
    <property type="molecule type" value="Genomic_DNA"/>
</dbReference>
<organism evidence="16 17">
    <name type="scientific">Kingdonia uniflora</name>
    <dbReference type="NCBI Taxonomy" id="39325"/>
    <lineage>
        <taxon>Eukaryota</taxon>
        <taxon>Viridiplantae</taxon>
        <taxon>Streptophyta</taxon>
        <taxon>Embryophyta</taxon>
        <taxon>Tracheophyta</taxon>
        <taxon>Spermatophyta</taxon>
        <taxon>Magnoliopsida</taxon>
        <taxon>Ranunculales</taxon>
        <taxon>Circaeasteraceae</taxon>
        <taxon>Kingdonia</taxon>
    </lineage>
</organism>
<dbReference type="InterPro" id="IPR009057">
    <property type="entry name" value="Homeodomain-like_sf"/>
</dbReference>
<evidence type="ECO:0008006" key="18">
    <source>
        <dbReference type="Google" id="ProtNLM"/>
    </source>
</evidence>
<dbReference type="FunFam" id="3.30.40.10:FF:000270">
    <property type="entry name" value="pathogenesis-related homeodomain protein-like"/>
    <property type="match status" value="1"/>
</dbReference>
<feature type="region of interest" description="Disordered" evidence="13">
    <location>
        <begin position="698"/>
        <end position="722"/>
    </location>
</feature>
<evidence type="ECO:0000256" key="9">
    <source>
        <dbReference type="ARBA" id="ARBA00023163"/>
    </source>
</evidence>
<keyword evidence="3" id="KW-0479">Metal-binding</keyword>
<dbReference type="SUPFAM" id="SSF46689">
    <property type="entry name" value="Homeodomain-like"/>
    <property type="match status" value="1"/>
</dbReference>
<dbReference type="GO" id="GO:0010557">
    <property type="term" value="P:positive regulation of macromolecule biosynthetic process"/>
    <property type="evidence" value="ECO:0007669"/>
    <property type="project" value="UniProtKB-ARBA"/>
</dbReference>
<evidence type="ECO:0000256" key="11">
    <source>
        <dbReference type="PROSITE-ProRule" id="PRU00108"/>
    </source>
</evidence>
<feature type="region of interest" description="Disordered" evidence="13">
    <location>
        <begin position="230"/>
        <end position="260"/>
    </location>
</feature>
<comment type="caution">
    <text evidence="16">The sequence shown here is derived from an EMBL/GenBank/DDBJ whole genome shotgun (WGS) entry which is preliminary data.</text>
</comment>
<dbReference type="InterPro" id="IPR011011">
    <property type="entry name" value="Znf_FYVE_PHD"/>
</dbReference>
<evidence type="ECO:0000256" key="6">
    <source>
        <dbReference type="ARBA" id="ARBA00023015"/>
    </source>
</evidence>
<evidence type="ECO:0000256" key="3">
    <source>
        <dbReference type="ARBA" id="ARBA00022723"/>
    </source>
</evidence>
<dbReference type="InterPro" id="IPR013083">
    <property type="entry name" value="Znf_RING/FYVE/PHD"/>
</dbReference>
<evidence type="ECO:0000259" key="14">
    <source>
        <dbReference type="PROSITE" id="PS50016"/>
    </source>
</evidence>
<evidence type="ECO:0000313" key="17">
    <source>
        <dbReference type="Proteomes" id="UP000541444"/>
    </source>
</evidence>
<dbReference type="GO" id="GO:0008270">
    <property type="term" value="F:zinc ion binding"/>
    <property type="evidence" value="ECO:0007669"/>
    <property type="project" value="UniProtKB-KW"/>
</dbReference>
<dbReference type="GO" id="GO:0005634">
    <property type="term" value="C:nucleus"/>
    <property type="evidence" value="ECO:0007669"/>
    <property type="project" value="UniProtKB-SubCell"/>
</dbReference>
<name>A0A7J7L527_9MAGN</name>
<dbReference type="InterPro" id="IPR001356">
    <property type="entry name" value="HD"/>
</dbReference>
<dbReference type="OrthoDB" id="1903104at2759"/>
<dbReference type="AlphaFoldDB" id="A0A7J7L527"/>
<keyword evidence="17" id="KW-1185">Reference proteome</keyword>
<dbReference type="SMART" id="SM00249">
    <property type="entry name" value="PHD"/>
    <property type="match status" value="1"/>
</dbReference>
<dbReference type="Pfam" id="PF05920">
    <property type="entry name" value="Homeobox_KN"/>
    <property type="match status" value="1"/>
</dbReference>
<feature type="compositionally biased region" description="Low complexity" evidence="13">
    <location>
        <begin position="914"/>
        <end position="927"/>
    </location>
</feature>
<feature type="compositionally biased region" description="Acidic residues" evidence="13">
    <location>
        <begin position="498"/>
        <end position="511"/>
    </location>
</feature>
<dbReference type="CDD" id="cd15504">
    <property type="entry name" value="PHD_PRHA_like"/>
    <property type="match status" value="1"/>
</dbReference>
<reference evidence="16 17" key="1">
    <citation type="journal article" date="2020" name="IScience">
        <title>Genome Sequencing of the Endangered Kingdonia uniflora (Circaeasteraceae, Ranunculales) Reveals Potential Mechanisms of Evolutionary Specialization.</title>
        <authorList>
            <person name="Sun Y."/>
            <person name="Deng T."/>
            <person name="Zhang A."/>
            <person name="Moore M.J."/>
            <person name="Landis J.B."/>
            <person name="Lin N."/>
            <person name="Zhang H."/>
            <person name="Zhang X."/>
            <person name="Huang J."/>
            <person name="Zhang X."/>
            <person name="Sun H."/>
            <person name="Wang H."/>
        </authorList>
    </citation>
    <scope>NUCLEOTIDE SEQUENCE [LARGE SCALE GENOMIC DNA]</scope>
    <source>
        <strain evidence="16">TB1705</strain>
        <tissue evidence="16">Leaf</tissue>
    </source>
</reference>
<feature type="domain" description="PHD-type" evidence="14">
    <location>
        <begin position="395"/>
        <end position="452"/>
    </location>
</feature>
<evidence type="ECO:0000313" key="16">
    <source>
        <dbReference type="EMBL" id="KAF6137672.1"/>
    </source>
</evidence>
<dbReference type="InterPro" id="IPR019787">
    <property type="entry name" value="Znf_PHD-finger"/>
</dbReference>
<feature type="compositionally biased region" description="Polar residues" evidence="13">
    <location>
        <begin position="867"/>
        <end position="897"/>
    </location>
</feature>
<feature type="region of interest" description="Disordered" evidence="13">
    <location>
        <begin position="860"/>
        <end position="934"/>
    </location>
</feature>
<gene>
    <name evidence="16" type="ORF">GIB67_023606</name>
</gene>
<evidence type="ECO:0000256" key="10">
    <source>
        <dbReference type="ARBA" id="ARBA00023242"/>
    </source>
</evidence>
<dbReference type="PROSITE" id="PS50071">
    <property type="entry name" value="HOMEOBOX_2"/>
    <property type="match status" value="1"/>
</dbReference>
<keyword evidence="9" id="KW-0804">Transcription</keyword>
<dbReference type="Pfam" id="PF00628">
    <property type="entry name" value="PHD"/>
    <property type="match status" value="1"/>
</dbReference>
<feature type="compositionally biased region" description="Polar residues" evidence="13">
    <location>
        <begin position="12"/>
        <end position="27"/>
    </location>
</feature>
<feature type="region of interest" description="Disordered" evidence="13">
    <location>
        <begin position="487"/>
        <end position="633"/>
    </location>
</feature>
<feature type="region of interest" description="Disordered" evidence="13">
    <location>
        <begin position="1"/>
        <end position="33"/>
    </location>
</feature>
<feature type="compositionally biased region" description="Polar residues" evidence="13">
    <location>
        <begin position="698"/>
        <end position="715"/>
    </location>
</feature>
<accession>A0A7J7L527</accession>
<evidence type="ECO:0000256" key="8">
    <source>
        <dbReference type="ARBA" id="ARBA00023155"/>
    </source>
</evidence>
<keyword evidence="5" id="KW-0862">Zinc</keyword>
<dbReference type="InterPro" id="IPR001965">
    <property type="entry name" value="Znf_PHD"/>
</dbReference>
<dbReference type="PROSITE" id="PS01359">
    <property type="entry name" value="ZF_PHD_1"/>
    <property type="match status" value="1"/>
</dbReference>
<evidence type="ECO:0000256" key="12">
    <source>
        <dbReference type="PROSITE-ProRule" id="PRU00146"/>
    </source>
</evidence>
<proteinExistence type="inferred from homology"/>
<dbReference type="GO" id="GO:0045814">
    <property type="term" value="P:negative regulation of gene expression, epigenetic"/>
    <property type="evidence" value="ECO:0007669"/>
    <property type="project" value="TreeGrafter"/>
</dbReference>
<dbReference type="PANTHER" id="PTHR12628">
    <property type="entry name" value="POLYCOMB-LIKE TRANSCRIPTION FACTOR"/>
    <property type="match status" value="1"/>
</dbReference>
<feature type="compositionally biased region" description="Basic and acidic residues" evidence="13">
    <location>
        <begin position="591"/>
        <end position="603"/>
    </location>
</feature>
<evidence type="ECO:0000256" key="1">
    <source>
        <dbReference type="ARBA" id="ARBA00004123"/>
    </source>
</evidence>
<evidence type="ECO:0000256" key="2">
    <source>
        <dbReference type="ARBA" id="ARBA00007427"/>
    </source>
</evidence>
<dbReference type="InterPro" id="IPR019786">
    <property type="entry name" value="Zinc_finger_PHD-type_CS"/>
</dbReference>
<dbReference type="PANTHER" id="PTHR12628:SF13">
    <property type="entry name" value="HOMEOBOX PROTEIN HAT3.1"/>
    <property type="match status" value="1"/>
</dbReference>
<dbReference type="InterPro" id="IPR045876">
    <property type="entry name" value="PRHA-like_PHD-finger"/>
</dbReference>
<evidence type="ECO:0000256" key="13">
    <source>
        <dbReference type="SAM" id="MobiDB-lite"/>
    </source>
</evidence>
<comment type="subcellular location">
    <subcellularLocation>
        <location evidence="1 11">Nucleus</location>
    </subcellularLocation>
</comment>
<dbReference type="GO" id="GO:0043565">
    <property type="term" value="F:sequence-specific DNA binding"/>
    <property type="evidence" value="ECO:0007669"/>
    <property type="project" value="UniProtKB-ARBA"/>
</dbReference>
<keyword evidence="10 11" id="KW-0539">Nucleus</keyword>
<evidence type="ECO:0000256" key="7">
    <source>
        <dbReference type="ARBA" id="ARBA00023125"/>
    </source>
</evidence>
<dbReference type="Gene3D" id="1.10.10.60">
    <property type="entry name" value="Homeodomain-like"/>
    <property type="match status" value="1"/>
</dbReference>